<sequence>MRSPTAEQYERWYLRDCARCGRHAGKAANWSDGPICRTCLDKATRTRGRCPGCGTDRLPPGRRPDGTPICRDCAGITRNFFCDRCGFEGRLHTGRLCERCTLADKVTATLDDGTGRINPALTPLAEA</sequence>
<dbReference type="RefSeq" id="WP_379523024.1">
    <property type="nucleotide sequence ID" value="NZ_JBHSPA010000094.1"/>
</dbReference>
<accession>A0ABW1D748</accession>
<reference evidence="2" key="1">
    <citation type="journal article" date="2019" name="Int. J. Syst. Evol. Microbiol.">
        <title>The Global Catalogue of Microorganisms (GCM) 10K type strain sequencing project: providing services to taxonomists for standard genome sequencing and annotation.</title>
        <authorList>
            <consortium name="The Broad Institute Genomics Platform"/>
            <consortium name="The Broad Institute Genome Sequencing Center for Infectious Disease"/>
            <person name="Wu L."/>
            <person name="Ma J."/>
        </authorList>
    </citation>
    <scope>NUCLEOTIDE SEQUENCE [LARGE SCALE GENOMIC DNA]</scope>
    <source>
        <strain evidence="2">CCUG 53903</strain>
    </source>
</reference>
<comment type="caution">
    <text evidence="1">The sequence shown here is derived from an EMBL/GenBank/DDBJ whole genome shotgun (WGS) entry which is preliminary data.</text>
</comment>
<feature type="non-terminal residue" evidence="1">
    <location>
        <position position="127"/>
    </location>
</feature>
<dbReference type="Proteomes" id="UP001596058">
    <property type="component" value="Unassembled WGS sequence"/>
</dbReference>
<dbReference type="EMBL" id="JBHSPA010000094">
    <property type="protein sequence ID" value="MFC5833599.1"/>
    <property type="molecule type" value="Genomic_DNA"/>
</dbReference>
<keyword evidence="2" id="KW-1185">Reference proteome</keyword>
<proteinExistence type="predicted"/>
<name>A0ABW1D748_9ACTN</name>
<gene>
    <name evidence="1" type="ORF">ACFPZ3_57980</name>
</gene>
<protein>
    <submittedName>
        <fullName evidence="1">Uncharacterized protein</fullName>
    </submittedName>
</protein>
<organism evidence="1 2">
    <name type="scientific">Nonomuraea insulae</name>
    <dbReference type="NCBI Taxonomy" id="1616787"/>
    <lineage>
        <taxon>Bacteria</taxon>
        <taxon>Bacillati</taxon>
        <taxon>Actinomycetota</taxon>
        <taxon>Actinomycetes</taxon>
        <taxon>Streptosporangiales</taxon>
        <taxon>Streptosporangiaceae</taxon>
        <taxon>Nonomuraea</taxon>
    </lineage>
</organism>
<evidence type="ECO:0000313" key="2">
    <source>
        <dbReference type="Proteomes" id="UP001596058"/>
    </source>
</evidence>
<evidence type="ECO:0000313" key="1">
    <source>
        <dbReference type="EMBL" id="MFC5833599.1"/>
    </source>
</evidence>